<name>A0ABR6RKP8_9BURK</name>
<feature type="domain" description="DUF5979" evidence="5">
    <location>
        <begin position="1001"/>
        <end position="1102"/>
    </location>
</feature>
<evidence type="ECO:0000256" key="1">
    <source>
        <dbReference type="SAM" id="Phobius"/>
    </source>
</evidence>
<dbReference type="RefSeq" id="WP_184711407.1">
    <property type="nucleotide sequence ID" value="NZ_JACHKZ010000038.1"/>
</dbReference>
<sequence length="1256" mass="124652">MKMTHLLCALVKAKSAASAAFAICAALLLLAPAASFAQSADLQVTKSGPSSAFGGGTFTYTLVMDNNGPDSSDGATFIDTLPAGVSNVAMSCVSASAGAQCPTNLSVSNTSVSGTLALFPNQGKVTIQITGNFPATGPTSLTNTATITVPAGVSDPKPASNTSAVSTSMSYVTDLSVTKTQSSATYTSGVPVTYTVTIANAGPAAADGARISDFLRTYATGNYTNLVATFVSCTAGGGAQCPANSAFLNYSGVGANDNYLYSTTVPKLPANGSLTIVYTLLPTDTVAPCGTGNGDIQNFAFVSPPAGTTDSNSNNNASSVALLKPAAPACPPVNLSVIKTQSPNSYASGVPVTYTVTVSNAGPNAANGAVIRDFMRTYGTGNYTNLVANFVSCTAAGGAQCPANSAFQNYSGVGAYDNYLFSTTIPQFPAGGSLTIVYTMTPTDLAAPCGTSNGDIQNFAFISAPAGTTDSSSNNDASSVALLKPAAAACPQADLSVTKTQSPANYVSGAPVTYTVTVNNAGPSAANGSLISDFLRGYGQGNATNLAATFVSCTPSAGAQCPANSAFHNYSGVGANDNYLYSTTVPQLPSGGALTIVYTLVATDIVAPCTSGSGDIQNFASVTPPTGVTDPDSYNNNRSVALLLTCADISVNKSVSPVTTVSGGAVTYTIDVASAGPADTSGIAFSDPLPIGFNYGSASCSTLTAPATCGSVNYDASTRTVSSTITSIGSGGVVRFLITGTAGSTPGTYPNTAYAVVAPGVVDPIQSSNSSTVNLQIVPSSTLTVVKTVNGAPASGLPAAMTFTGTITCGAQTPQNWSVTVAAGATTGTGTALRFIDGDTCSITENTPPTAPAGYTWTGAPTISPNPTAAIGPSAALTINVTNTLQANTSTLTVVKTVNGAPASGLPAAMTFTGTITCGAQTPQNWSVTVAAGATTGTGTALRFTDGDTCSITENTPPTAPAGYTWTGAPTISPNPTAAIGPSAALTINVTNTLQANTSTLTVVKTVNGAPASGLPAAMTFTGTITCGAQTPQNWSVTVAAGATTGTGTALRFTDGDTCSITENTPPTAPAGYTWTGAPTISPNPTAAIGPSAALTINVTNTLQANTSTLTVVKTVNGAPAGGLPAAMTFTGTITCGAQAPQKWSATVAAGATTGTGVALRFLDGDACTVTEDTPPTAPAGYMWSGSPAISPNPTAAIGPSAALTINVTNTLTQQDTGGNPSVPAPVPSLGQWALMLLSIVLAGFAVAGLRRQQVR</sequence>
<evidence type="ECO:0000259" key="3">
    <source>
        <dbReference type="Pfam" id="PF01345"/>
    </source>
</evidence>
<feature type="domain" description="DUF11" evidence="3">
    <location>
        <begin position="494"/>
        <end position="641"/>
    </location>
</feature>
<keyword evidence="1" id="KW-0472">Membrane</keyword>
<dbReference type="Proteomes" id="UP000562492">
    <property type="component" value="Unassembled WGS sequence"/>
</dbReference>
<evidence type="ECO:0000259" key="4">
    <source>
        <dbReference type="Pfam" id="PF18203"/>
    </source>
</evidence>
<evidence type="ECO:0000313" key="6">
    <source>
        <dbReference type="EMBL" id="MBB6579760.1"/>
    </source>
</evidence>
<reference evidence="6 7" key="1">
    <citation type="submission" date="2020-08" db="EMBL/GenBank/DDBJ databases">
        <title>Functional genomics of gut bacteria from endangered species of beetles.</title>
        <authorList>
            <person name="Carlos-Shanley C."/>
        </authorList>
    </citation>
    <scope>NUCLEOTIDE SEQUENCE [LARGE SCALE GENOMIC DNA]</scope>
    <source>
        <strain evidence="6 7">S00124</strain>
    </source>
</reference>
<evidence type="ECO:0000256" key="2">
    <source>
        <dbReference type="SAM" id="SignalP"/>
    </source>
</evidence>
<accession>A0ABR6RKP8</accession>
<feature type="chain" id="PRO_5047523712" evidence="2">
    <location>
        <begin position="38"/>
        <end position="1256"/>
    </location>
</feature>
<dbReference type="Pfam" id="PF01345">
    <property type="entry name" value="DUF11"/>
    <property type="match status" value="5"/>
</dbReference>
<dbReference type="InterPro" id="IPR001434">
    <property type="entry name" value="OmcB-like_DUF11"/>
</dbReference>
<evidence type="ECO:0000313" key="7">
    <source>
        <dbReference type="Proteomes" id="UP000562492"/>
    </source>
</evidence>
<feature type="domain" description="DUF11" evidence="3">
    <location>
        <begin position="174"/>
        <end position="321"/>
    </location>
</feature>
<dbReference type="InterPro" id="IPR046022">
    <property type="entry name" value="DUF5979"/>
</dbReference>
<organism evidence="6 7">
    <name type="scientific">Comamonas odontotermitis</name>
    <dbReference type="NCBI Taxonomy" id="379895"/>
    <lineage>
        <taxon>Bacteria</taxon>
        <taxon>Pseudomonadati</taxon>
        <taxon>Pseudomonadota</taxon>
        <taxon>Betaproteobacteria</taxon>
        <taxon>Burkholderiales</taxon>
        <taxon>Comamonadaceae</taxon>
        <taxon>Comamonas</taxon>
    </lineage>
</organism>
<dbReference type="PANTHER" id="PTHR34819:SF3">
    <property type="entry name" value="CELL SURFACE PROTEIN"/>
    <property type="match status" value="1"/>
</dbReference>
<dbReference type="PANTHER" id="PTHR34819">
    <property type="entry name" value="LARGE CYSTEINE-RICH PERIPLASMIC PROTEIN OMCB"/>
    <property type="match status" value="1"/>
</dbReference>
<feature type="domain" description="DUF11" evidence="3">
    <location>
        <begin position="335"/>
        <end position="481"/>
    </location>
</feature>
<keyword evidence="7" id="KW-1185">Reference proteome</keyword>
<feature type="domain" description="DUF11" evidence="3">
    <location>
        <begin position="648"/>
        <end position="774"/>
    </location>
</feature>
<dbReference type="InterPro" id="IPR013783">
    <property type="entry name" value="Ig-like_fold"/>
</dbReference>
<keyword evidence="2" id="KW-0732">Signal</keyword>
<feature type="domain" description="IPTL-CTERM protein sorting" evidence="4">
    <location>
        <begin position="1225"/>
        <end position="1252"/>
    </location>
</feature>
<dbReference type="NCBIfam" id="TIGR04174">
    <property type="entry name" value="IPTL_CTERM"/>
    <property type="match status" value="1"/>
</dbReference>
<proteinExistence type="predicted"/>
<feature type="domain" description="DUF5979" evidence="5">
    <location>
        <begin position="1110"/>
        <end position="1213"/>
    </location>
</feature>
<feature type="signal peptide" evidence="2">
    <location>
        <begin position="1"/>
        <end position="37"/>
    </location>
</feature>
<feature type="domain" description="DUF5979" evidence="5">
    <location>
        <begin position="783"/>
        <end position="884"/>
    </location>
</feature>
<feature type="domain" description="DUF11" evidence="3">
    <location>
        <begin position="41"/>
        <end position="166"/>
    </location>
</feature>
<feature type="domain" description="DUF5979" evidence="5">
    <location>
        <begin position="892"/>
        <end position="993"/>
    </location>
</feature>
<feature type="transmembrane region" description="Helical" evidence="1">
    <location>
        <begin position="1230"/>
        <end position="1250"/>
    </location>
</feature>
<comment type="caution">
    <text evidence="6">The sequence shown here is derived from an EMBL/GenBank/DDBJ whole genome shotgun (WGS) entry which is preliminary data.</text>
</comment>
<dbReference type="Gene3D" id="2.60.40.10">
    <property type="entry name" value="Immunoglobulins"/>
    <property type="match status" value="2"/>
</dbReference>
<evidence type="ECO:0000259" key="5">
    <source>
        <dbReference type="Pfam" id="PF19407"/>
    </source>
</evidence>
<dbReference type="InterPro" id="IPR026442">
    <property type="entry name" value="IPTL_CTERM"/>
</dbReference>
<dbReference type="NCBIfam" id="TIGR01451">
    <property type="entry name" value="B_ant_repeat"/>
    <property type="match status" value="5"/>
</dbReference>
<dbReference type="Pfam" id="PF19407">
    <property type="entry name" value="DUF5979"/>
    <property type="match status" value="4"/>
</dbReference>
<protein>
    <submittedName>
        <fullName evidence="6">Repeat protein (TIGR01451 family)</fullName>
    </submittedName>
</protein>
<dbReference type="InterPro" id="IPR051172">
    <property type="entry name" value="Chlamydia_OmcB"/>
</dbReference>
<dbReference type="InterPro" id="IPR047589">
    <property type="entry name" value="DUF11_rpt"/>
</dbReference>
<keyword evidence="1" id="KW-0812">Transmembrane</keyword>
<dbReference type="Pfam" id="PF18203">
    <property type="entry name" value="IPTL-CTERM"/>
    <property type="match status" value="1"/>
</dbReference>
<keyword evidence="1" id="KW-1133">Transmembrane helix</keyword>
<dbReference type="EMBL" id="JACHKZ010000038">
    <property type="protein sequence ID" value="MBB6579760.1"/>
    <property type="molecule type" value="Genomic_DNA"/>
</dbReference>
<gene>
    <name evidence="6" type="ORF">HNP33_003876</name>
</gene>